<keyword evidence="3" id="KW-1185">Reference proteome</keyword>
<feature type="chain" id="PRO_5041921512" evidence="1">
    <location>
        <begin position="18"/>
        <end position="96"/>
    </location>
</feature>
<name>A0AAE1ZB54_SCHME</name>
<sequence length="96" mass="11397">MDYIILFNCLILLSVLTSTINPLDRIHDSDYLDEIINEEPENIQTFYRDDRSTLFPRVGRSDQSKLNKRIRRILMNNPKISLVSPKRTIQIMPYEK</sequence>
<evidence type="ECO:0000256" key="1">
    <source>
        <dbReference type="SAM" id="SignalP"/>
    </source>
</evidence>
<dbReference type="AlphaFoldDB" id="A0AAE1ZB54"/>
<gene>
    <name evidence="2" type="ORF">MN116_005745</name>
</gene>
<protein>
    <submittedName>
        <fullName evidence="2">Uncharacterized protein</fullName>
    </submittedName>
</protein>
<proteinExistence type="predicted"/>
<accession>A0AAE1ZB54</accession>
<organism evidence="2 3">
    <name type="scientific">Schistosoma mekongi</name>
    <name type="common">Parasitic worm</name>
    <dbReference type="NCBI Taxonomy" id="38744"/>
    <lineage>
        <taxon>Eukaryota</taxon>
        <taxon>Metazoa</taxon>
        <taxon>Spiralia</taxon>
        <taxon>Lophotrochozoa</taxon>
        <taxon>Platyhelminthes</taxon>
        <taxon>Trematoda</taxon>
        <taxon>Digenea</taxon>
        <taxon>Strigeidida</taxon>
        <taxon>Schistosomatoidea</taxon>
        <taxon>Schistosomatidae</taxon>
        <taxon>Schistosoma</taxon>
    </lineage>
</organism>
<reference evidence="2" key="1">
    <citation type="submission" date="2022-04" db="EMBL/GenBank/DDBJ databases">
        <authorList>
            <person name="Xu L."/>
            <person name="Lv Z."/>
        </authorList>
    </citation>
    <scope>NUCLEOTIDE SEQUENCE</scope>
    <source>
        <strain evidence="2">LV_2022a</strain>
    </source>
</reference>
<dbReference type="EMBL" id="JALJAT010000004">
    <property type="protein sequence ID" value="KAK4470164.1"/>
    <property type="molecule type" value="Genomic_DNA"/>
</dbReference>
<feature type="signal peptide" evidence="1">
    <location>
        <begin position="1"/>
        <end position="17"/>
    </location>
</feature>
<evidence type="ECO:0000313" key="3">
    <source>
        <dbReference type="Proteomes" id="UP001292079"/>
    </source>
</evidence>
<comment type="caution">
    <text evidence="2">The sequence shown here is derived from an EMBL/GenBank/DDBJ whole genome shotgun (WGS) entry which is preliminary data.</text>
</comment>
<reference evidence="2" key="2">
    <citation type="journal article" date="2023" name="Infect Dis Poverty">
        <title>Chromosome-scale genome of the human blood fluke Schistosoma mekongi and its implications for public health.</title>
        <authorList>
            <person name="Zhou M."/>
            <person name="Xu L."/>
            <person name="Xu D."/>
            <person name="Chen W."/>
            <person name="Khan J."/>
            <person name="Hu Y."/>
            <person name="Huang H."/>
            <person name="Wei H."/>
            <person name="Zhang Y."/>
            <person name="Chusongsang P."/>
            <person name="Tanasarnprasert K."/>
            <person name="Hu X."/>
            <person name="Limpanont Y."/>
            <person name="Lv Z."/>
        </authorList>
    </citation>
    <scope>NUCLEOTIDE SEQUENCE</scope>
    <source>
        <strain evidence="2">LV_2022a</strain>
    </source>
</reference>
<keyword evidence="1" id="KW-0732">Signal</keyword>
<dbReference type="Proteomes" id="UP001292079">
    <property type="component" value="Unassembled WGS sequence"/>
</dbReference>
<evidence type="ECO:0000313" key="2">
    <source>
        <dbReference type="EMBL" id="KAK4470164.1"/>
    </source>
</evidence>